<organism evidence="2 3">
    <name type="scientific">Owenia fusiformis</name>
    <name type="common">Polychaete worm</name>
    <dbReference type="NCBI Taxonomy" id="6347"/>
    <lineage>
        <taxon>Eukaryota</taxon>
        <taxon>Metazoa</taxon>
        <taxon>Spiralia</taxon>
        <taxon>Lophotrochozoa</taxon>
        <taxon>Annelida</taxon>
        <taxon>Polychaeta</taxon>
        <taxon>Sedentaria</taxon>
        <taxon>Canalipalpata</taxon>
        <taxon>Sabellida</taxon>
        <taxon>Oweniida</taxon>
        <taxon>Oweniidae</taxon>
        <taxon>Owenia</taxon>
    </lineage>
</organism>
<evidence type="ECO:0000313" key="2">
    <source>
        <dbReference type="EMBL" id="CAH1789799.1"/>
    </source>
</evidence>
<dbReference type="InterPro" id="IPR049630">
    <property type="entry name" value="DYDC-like_DD"/>
</dbReference>
<evidence type="ECO:0000256" key="1">
    <source>
        <dbReference type="SAM" id="MobiDB-lite"/>
    </source>
</evidence>
<dbReference type="SMART" id="SM00248">
    <property type="entry name" value="ANK"/>
    <property type="match status" value="7"/>
</dbReference>
<dbReference type="EMBL" id="CAIIXF020000007">
    <property type="protein sequence ID" value="CAH1789799.1"/>
    <property type="molecule type" value="Genomic_DNA"/>
</dbReference>
<feature type="compositionally biased region" description="Basic and acidic residues" evidence="1">
    <location>
        <begin position="413"/>
        <end position="466"/>
    </location>
</feature>
<dbReference type="InterPro" id="IPR007858">
    <property type="entry name" value="Dpy-30_motif"/>
</dbReference>
<reference evidence="2" key="1">
    <citation type="submission" date="2022-03" db="EMBL/GenBank/DDBJ databases">
        <authorList>
            <person name="Martin C."/>
        </authorList>
    </citation>
    <scope>NUCLEOTIDE SEQUENCE</scope>
</reference>
<dbReference type="PANTHER" id="PTHR24172:SF4">
    <property type="entry name" value="ANK_REP_REGION DOMAIN-CONTAINING PROTEIN"/>
    <property type="match status" value="1"/>
</dbReference>
<dbReference type="CDD" id="cd22966">
    <property type="entry name" value="DD_DYDC-like"/>
    <property type="match status" value="1"/>
</dbReference>
<dbReference type="Proteomes" id="UP000749559">
    <property type="component" value="Unassembled WGS sequence"/>
</dbReference>
<dbReference type="SUPFAM" id="SSF48403">
    <property type="entry name" value="Ankyrin repeat"/>
    <property type="match status" value="2"/>
</dbReference>
<dbReference type="PROSITE" id="PS50088">
    <property type="entry name" value="ANK_REPEAT"/>
    <property type="match status" value="3"/>
</dbReference>
<evidence type="ECO:0000313" key="3">
    <source>
        <dbReference type="Proteomes" id="UP000749559"/>
    </source>
</evidence>
<gene>
    <name evidence="2" type="ORF">OFUS_LOCUS15095</name>
</gene>
<keyword evidence="3" id="KW-1185">Reference proteome</keyword>
<dbReference type="PRINTS" id="PR01415">
    <property type="entry name" value="ANKYRIN"/>
</dbReference>
<dbReference type="OrthoDB" id="432281at2759"/>
<sequence length="724" mass="82122">MTTFDSSKLLKAIKDNNTEEVKNLINGDEDTKIKNAQGETYLHVAIKSKVSKNVIQSLLPVSDITERDENGDTPYDLICDNEYPRDVEEAVDNHLHELINKGDEKVLEKLALAGYLTKPVRYSPDGEKNEDVENIIRRLPDFQDKVYQIHKAIKDGELRSVQTMMDRKIIVLARDVTGIPPLQKAVIYEHSDIIREILQNFPNAVNNQDNMGRTALHYAAASRDGGHMYNVLIRGGADETIKDVAEHDPKYYKDDPAYLQVKKLQARLSEIQERKKNSSPSRPWSHKSRSGSAKSKDGSRPVSSSSAKPTARPVSGNAGKGDSKPATPSINLSLYNRPNDRDVFTRRGVSPPETIDGKYVSEQLGYPLTMALAELADKRPWDPIEFLAQWLYKYSDNKSYEQEQRDMAEQLKQEIQNNKDEKRGKERRQKEMAEIKEKELQKQREKEEEEKRKQKEQEDMARRAAAKDTALLAQPPNLTTIKEDTEDIQQTIQKDDVGQTELHRAAADEESDIVTLIRQGHNIAERDSHGKTPRDIALEAGHTKHVEVIDSSVQELFKLEQTESIQRLVLNGYAKELNEVVEKMDKNALTEDMQEMINSIPNYLEKINDVHKAAKAGVLRDLQGVMDRKKLALSKSEKGLTPLHIAILGGHQDAAEFIIQQFPSTLTTKDNLSRTPLHYAYVISDELVELLLEAGADTNAKDIKQQTPVFYKDHKDEILKLQDD</sequence>
<dbReference type="Pfam" id="PF12796">
    <property type="entry name" value="Ank_2"/>
    <property type="match status" value="2"/>
</dbReference>
<proteinExistence type="predicted"/>
<dbReference type="PROSITE" id="PS50297">
    <property type="entry name" value="ANK_REP_REGION"/>
    <property type="match status" value="2"/>
</dbReference>
<dbReference type="Gene3D" id="1.20.890.10">
    <property type="entry name" value="cAMP-dependent protein kinase regulatory subunit, dimerization-anchoring domain"/>
    <property type="match status" value="1"/>
</dbReference>
<name>A0A8J1TVY8_OWEFU</name>
<feature type="region of interest" description="Disordered" evidence="1">
    <location>
        <begin position="413"/>
        <end position="484"/>
    </location>
</feature>
<dbReference type="InterPro" id="IPR036770">
    <property type="entry name" value="Ankyrin_rpt-contain_sf"/>
</dbReference>
<dbReference type="Gene3D" id="1.25.40.20">
    <property type="entry name" value="Ankyrin repeat-containing domain"/>
    <property type="match status" value="4"/>
</dbReference>
<dbReference type="Pfam" id="PF05186">
    <property type="entry name" value="Dpy-30"/>
    <property type="match status" value="1"/>
</dbReference>
<dbReference type="AlphaFoldDB" id="A0A8J1TVY8"/>
<accession>A0A8J1TVY8</accession>
<comment type="caution">
    <text evidence="2">The sequence shown here is derived from an EMBL/GenBank/DDBJ whole genome shotgun (WGS) entry which is preliminary data.</text>
</comment>
<feature type="compositionally biased region" description="Polar residues" evidence="1">
    <location>
        <begin position="326"/>
        <end position="336"/>
    </location>
</feature>
<feature type="region of interest" description="Disordered" evidence="1">
    <location>
        <begin position="271"/>
        <end position="354"/>
    </location>
</feature>
<dbReference type="PANTHER" id="PTHR24172">
    <property type="entry name" value="ANK_REP_REGION DOMAIN-CONTAINING PROTEIN"/>
    <property type="match status" value="1"/>
</dbReference>
<protein>
    <submittedName>
        <fullName evidence="2">Uncharacterized protein</fullName>
    </submittedName>
</protein>
<dbReference type="InterPro" id="IPR002110">
    <property type="entry name" value="Ankyrin_rpt"/>
</dbReference>